<accession>A0ABW2GIS7</accession>
<organism evidence="2 3">
    <name type="scientific">Streptomyces polyrhachis</name>
    <dbReference type="NCBI Taxonomy" id="1282885"/>
    <lineage>
        <taxon>Bacteria</taxon>
        <taxon>Bacillati</taxon>
        <taxon>Actinomycetota</taxon>
        <taxon>Actinomycetes</taxon>
        <taxon>Kitasatosporales</taxon>
        <taxon>Streptomycetaceae</taxon>
        <taxon>Streptomyces</taxon>
    </lineage>
</organism>
<evidence type="ECO:0000256" key="1">
    <source>
        <dbReference type="SAM" id="MobiDB-lite"/>
    </source>
</evidence>
<sequence>MTTSPHRPAHPLFTVERGTPDATELAALTAVLLTRARRARPSTASAPVPQRPNWPHPSYRGPGAWRR</sequence>
<evidence type="ECO:0000313" key="3">
    <source>
        <dbReference type="Proteomes" id="UP001596413"/>
    </source>
</evidence>
<dbReference type="InterPro" id="IPR032716">
    <property type="entry name" value="ACC_epsilon"/>
</dbReference>
<dbReference type="EMBL" id="JBHSZO010000023">
    <property type="protein sequence ID" value="MFC7219646.1"/>
    <property type="molecule type" value="Genomic_DNA"/>
</dbReference>
<dbReference type="Proteomes" id="UP001596413">
    <property type="component" value="Unassembled WGS sequence"/>
</dbReference>
<gene>
    <name evidence="2" type="ORF">ACFQLX_15945</name>
</gene>
<reference evidence="3" key="1">
    <citation type="journal article" date="2019" name="Int. J. Syst. Evol. Microbiol.">
        <title>The Global Catalogue of Microorganisms (GCM) 10K type strain sequencing project: providing services to taxonomists for standard genome sequencing and annotation.</title>
        <authorList>
            <consortium name="The Broad Institute Genomics Platform"/>
            <consortium name="The Broad Institute Genome Sequencing Center for Infectious Disease"/>
            <person name="Wu L."/>
            <person name="Ma J."/>
        </authorList>
    </citation>
    <scope>NUCLEOTIDE SEQUENCE [LARGE SCALE GENOMIC DNA]</scope>
    <source>
        <strain evidence="3">CGMCC 1.13681</strain>
    </source>
</reference>
<name>A0ABW2GIS7_9ACTN</name>
<protein>
    <submittedName>
        <fullName evidence="2">Acyl-CoA carboxylase subunit epsilon</fullName>
    </submittedName>
</protein>
<feature type="region of interest" description="Disordered" evidence="1">
    <location>
        <begin position="38"/>
        <end position="67"/>
    </location>
</feature>
<dbReference type="Pfam" id="PF13822">
    <property type="entry name" value="ACC_epsilon"/>
    <property type="match status" value="1"/>
</dbReference>
<proteinExistence type="predicted"/>
<dbReference type="RefSeq" id="WP_386415592.1">
    <property type="nucleotide sequence ID" value="NZ_JBHSZO010000023.1"/>
</dbReference>
<evidence type="ECO:0000313" key="2">
    <source>
        <dbReference type="EMBL" id="MFC7219646.1"/>
    </source>
</evidence>
<comment type="caution">
    <text evidence="2">The sequence shown here is derived from an EMBL/GenBank/DDBJ whole genome shotgun (WGS) entry which is preliminary data.</text>
</comment>
<keyword evidence="3" id="KW-1185">Reference proteome</keyword>